<feature type="domain" description="DRBM" evidence="3">
    <location>
        <begin position="25"/>
        <end position="63"/>
    </location>
</feature>
<dbReference type="InterPro" id="IPR051247">
    <property type="entry name" value="RLC_Component"/>
</dbReference>
<dbReference type="PANTHER" id="PTHR46205:SF3">
    <property type="entry name" value="LOQUACIOUS, ISOFORM B"/>
    <property type="match status" value="1"/>
</dbReference>
<dbReference type="GO" id="GO:0035197">
    <property type="term" value="F:siRNA binding"/>
    <property type="evidence" value="ECO:0007669"/>
    <property type="project" value="TreeGrafter"/>
</dbReference>
<dbReference type="STRING" id="1965070.A0A3S4Q7B3"/>
<dbReference type="PANTHER" id="PTHR46205">
    <property type="entry name" value="LOQUACIOUS, ISOFORM B"/>
    <property type="match status" value="1"/>
</dbReference>
<dbReference type="GO" id="GO:0030422">
    <property type="term" value="P:siRNA processing"/>
    <property type="evidence" value="ECO:0007669"/>
    <property type="project" value="TreeGrafter"/>
</dbReference>
<dbReference type="SMART" id="SM00358">
    <property type="entry name" value="DSRM"/>
    <property type="match status" value="1"/>
</dbReference>
<dbReference type="GO" id="GO:0070920">
    <property type="term" value="P:regulation of regulatory ncRNA processing"/>
    <property type="evidence" value="ECO:0007669"/>
    <property type="project" value="TreeGrafter"/>
</dbReference>
<evidence type="ECO:0000256" key="1">
    <source>
        <dbReference type="ARBA" id="ARBA00022884"/>
    </source>
</evidence>
<keyword evidence="1 2" id="KW-0694">RNA-binding</keyword>
<comment type="caution">
    <text evidence="4">The sequence shown here is derived from an EMBL/GenBank/DDBJ whole genome shotgun (WGS) entry which is preliminary data.</text>
</comment>
<dbReference type="Pfam" id="PF00035">
    <property type="entry name" value="dsrm"/>
    <property type="match status" value="1"/>
</dbReference>
<evidence type="ECO:0000259" key="3">
    <source>
        <dbReference type="PROSITE" id="PS50137"/>
    </source>
</evidence>
<dbReference type="GO" id="GO:0005737">
    <property type="term" value="C:cytoplasm"/>
    <property type="evidence" value="ECO:0007669"/>
    <property type="project" value="TreeGrafter"/>
</dbReference>
<organism evidence="4 5">
    <name type="scientific">Dinothrombium tinctorium</name>
    <dbReference type="NCBI Taxonomy" id="1965070"/>
    <lineage>
        <taxon>Eukaryota</taxon>
        <taxon>Metazoa</taxon>
        <taxon>Ecdysozoa</taxon>
        <taxon>Arthropoda</taxon>
        <taxon>Chelicerata</taxon>
        <taxon>Arachnida</taxon>
        <taxon>Acari</taxon>
        <taxon>Acariformes</taxon>
        <taxon>Trombidiformes</taxon>
        <taxon>Prostigmata</taxon>
        <taxon>Anystina</taxon>
        <taxon>Parasitengona</taxon>
        <taxon>Trombidioidea</taxon>
        <taxon>Trombidiidae</taxon>
        <taxon>Dinothrombium</taxon>
    </lineage>
</organism>
<protein>
    <recommendedName>
        <fullName evidence="3">DRBM domain-containing protein</fullName>
    </recommendedName>
</protein>
<dbReference type="Gene3D" id="3.30.160.20">
    <property type="match status" value="2"/>
</dbReference>
<dbReference type="EMBL" id="NCKU01013585">
    <property type="protein sequence ID" value="RWR99782.1"/>
    <property type="molecule type" value="Genomic_DNA"/>
</dbReference>
<keyword evidence="5" id="KW-1185">Reference proteome</keyword>
<sequence length="217" mass="25376">MCLKRRWNPPRFETSLDLENGRNLFVVTCSIDECKNAQISGKATKKKEAKREAASQMIRYIEQITNEQRNCDHFPFKEKFTSFETEFGKETAANCLLDNNQFENLLKKRKTCQSPNICSTNNKCLILSFNPRSCEKDETDDYCQIMEQWAKEKDHKIDFHELPLSKDGKYHCLMKMTKKGLPTNFLTLTSWGSDANSYTFARRDAAKRALEFINFMF</sequence>
<evidence type="ECO:0000256" key="2">
    <source>
        <dbReference type="PROSITE-ProRule" id="PRU00266"/>
    </source>
</evidence>
<dbReference type="InterPro" id="IPR014720">
    <property type="entry name" value="dsRBD_dom"/>
</dbReference>
<dbReference type="CDD" id="cd00048">
    <property type="entry name" value="DSRM_SF"/>
    <property type="match status" value="1"/>
</dbReference>
<dbReference type="PROSITE" id="PS50137">
    <property type="entry name" value="DS_RBD"/>
    <property type="match status" value="1"/>
</dbReference>
<dbReference type="GO" id="GO:0005634">
    <property type="term" value="C:nucleus"/>
    <property type="evidence" value="ECO:0007669"/>
    <property type="project" value="TreeGrafter"/>
</dbReference>
<dbReference type="Proteomes" id="UP000285301">
    <property type="component" value="Unassembled WGS sequence"/>
</dbReference>
<reference evidence="4 5" key="1">
    <citation type="journal article" date="2018" name="Gigascience">
        <title>Genomes of trombidid mites reveal novel predicted allergens and laterally-transferred genes associated with secondary metabolism.</title>
        <authorList>
            <person name="Dong X."/>
            <person name="Chaisiri K."/>
            <person name="Xia D."/>
            <person name="Armstrong S.D."/>
            <person name="Fang Y."/>
            <person name="Donnelly M.J."/>
            <person name="Kadowaki T."/>
            <person name="McGarry J.W."/>
            <person name="Darby A.C."/>
            <person name="Makepeace B.L."/>
        </authorList>
    </citation>
    <scope>NUCLEOTIDE SEQUENCE [LARGE SCALE GENOMIC DNA]</scope>
    <source>
        <strain evidence="4">UoL-WK</strain>
    </source>
</reference>
<gene>
    <name evidence="4" type="ORF">B4U79_16973</name>
</gene>
<dbReference type="GO" id="GO:0070578">
    <property type="term" value="C:RISC-loading complex"/>
    <property type="evidence" value="ECO:0007669"/>
    <property type="project" value="TreeGrafter"/>
</dbReference>
<dbReference type="SUPFAM" id="SSF54768">
    <property type="entry name" value="dsRNA-binding domain-like"/>
    <property type="match status" value="1"/>
</dbReference>
<proteinExistence type="predicted"/>
<accession>A0A3S4Q7B3</accession>
<dbReference type="AlphaFoldDB" id="A0A3S4Q7B3"/>
<name>A0A3S4Q7B3_9ACAR</name>
<evidence type="ECO:0000313" key="5">
    <source>
        <dbReference type="Proteomes" id="UP000285301"/>
    </source>
</evidence>
<evidence type="ECO:0000313" key="4">
    <source>
        <dbReference type="EMBL" id="RWR99782.1"/>
    </source>
</evidence>
<dbReference type="GO" id="GO:0003725">
    <property type="term" value="F:double-stranded RNA binding"/>
    <property type="evidence" value="ECO:0007669"/>
    <property type="project" value="TreeGrafter"/>
</dbReference>
<dbReference type="GO" id="GO:0016442">
    <property type="term" value="C:RISC complex"/>
    <property type="evidence" value="ECO:0007669"/>
    <property type="project" value="TreeGrafter"/>
</dbReference>